<accession>A0A5P1FWH1</accession>
<dbReference type="Proteomes" id="UP000243459">
    <property type="component" value="Chromosome 1"/>
</dbReference>
<reference evidence="3" key="1">
    <citation type="journal article" date="2017" name="Nat. Commun.">
        <title>The asparagus genome sheds light on the origin and evolution of a young Y chromosome.</title>
        <authorList>
            <person name="Harkess A."/>
            <person name="Zhou J."/>
            <person name="Xu C."/>
            <person name="Bowers J.E."/>
            <person name="Van der Hulst R."/>
            <person name="Ayyampalayam S."/>
            <person name="Mercati F."/>
            <person name="Riccardi P."/>
            <person name="McKain M.R."/>
            <person name="Kakrana A."/>
            <person name="Tang H."/>
            <person name="Ray J."/>
            <person name="Groenendijk J."/>
            <person name="Arikit S."/>
            <person name="Mathioni S.M."/>
            <person name="Nakano M."/>
            <person name="Shan H."/>
            <person name="Telgmann-Rauber A."/>
            <person name="Kanno A."/>
            <person name="Yue Z."/>
            <person name="Chen H."/>
            <person name="Li W."/>
            <person name="Chen Y."/>
            <person name="Xu X."/>
            <person name="Zhang Y."/>
            <person name="Luo S."/>
            <person name="Chen H."/>
            <person name="Gao J."/>
            <person name="Mao Z."/>
            <person name="Pires J.C."/>
            <person name="Luo M."/>
            <person name="Kudrna D."/>
            <person name="Wing R.A."/>
            <person name="Meyers B.C."/>
            <person name="Yi K."/>
            <person name="Kong H."/>
            <person name="Lavrijsen P."/>
            <person name="Sunseri F."/>
            <person name="Falavigna A."/>
            <person name="Ye Y."/>
            <person name="Leebens-Mack J.H."/>
            <person name="Chen G."/>
        </authorList>
    </citation>
    <scope>NUCLEOTIDE SEQUENCE [LARGE SCALE GENOMIC DNA]</scope>
    <source>
        <strain evidence="3">cv. DH0086</strain>
    </source>
</reference>
<evidence type="ECO:0000313" key="3">
    <source>
        <dbReference type="Proteomes" id="UP000243459"/>
    </source>
</evidence>
<keyword evidence="1" id="KW-1133">Transmembrane helix</keyword>
<keyword evidence="1" id="KW-0812">Transmembrane</keyword>
<protein>
    <submittedName>
        <fullName evidence="2">Uncharacterized protein</fullName>
    </submittedName>
</protein>
<gene>
    <name evidence="2" type="ORF">A4U43_C01F34950</name>
</gene>
<feature type="transmembrane region" description="Helical" evidence="1">
    <location>
        <begin position="173"/>
        <end position="193"/>
    </location>
</feature>
<name>A0A5P1FWH1_ASPOF</name>
<evidence type="ECO:0000256" key="1">
    <source>
        <dbReference type="SAM" id="Phobius"/>
    </source>
</evidence>
<dbReference type="EMBL" id="CM007381">
    <property type="protein sequence ID" value="ONK81987.1"/>
    <property type="molecule type" value="Genomic_DNA"/>
</dbReference>
<keyword evidence="1" id="KW-0472">Membrane</keyword>
<dbReference type="AlphaFoldDB" id="A0A5P1FWH1"/>
<organism evidence="2 3">
    <name type="scientific">Asparagus officinalis</name>
    <name type="common">Garden asparagus</name>
    <dbReference type="NCBI Taxonomy" id="4686"/>
    <lineage>
        <taxon>Eukaryota</taxon>
        <taxon>Viridiplantae</taxon>
        <taxon>Streptophyta</taxon>
        <taxon>Embryophyta</taxon>
        <taxon>Tracheophyta</taxon>
        <taxon>Spermatophyta</taxon>
        <taxon>Magnoliopsida</taxon>
        <taxon>Liliopsida</taxon>
        <taxon>Asparagales</taxon>
        <taxon>Asparagaceae</taxon>
        <taxon>Asparagoideae</taxon>
        <taxon>Asparagus</taxon>
    </lineage>
</organism>
<proteinExistence type="predicted"/>
<dbReference type="Gramene" id="ONK81987">
    <property type="protein sequence ID" value="ONK81987"/>
    <property type="gene ID" value="A4U43_C01F34950"/>
</dbReference>
<keyword evidence="3" id="KW-1185">Reference proteome</keyword>
<sequence length="210" mass="23668">MLLIIWEELHPSLRLASQRLVHRSEDSVGVGPLLKTLLEGVAVTDKQLKEPGYMLYDRVLRPADRRTHRGLEPTTDRFIVVMVMLLVCVPISGSPNFLSKNVREISLICGEADSIVLRIKSTCRQRTKSVKGLESLKPAQRNAQRKDCITKFFEKAVKNSVLMLLVLLPSESIVLFAAALLELVTQVCIVLFFHEKQYCSSAPYSLCLFI</sequence>
<evidence type="ECO:0000313" key="2">
    <source>
        <dbReference type="EMBL" id="ONK81987.1"/>
    </source>
</evidence>